<dbReference type="GO" id="GO:0050136">
    <property type="term" value="F:NADH dehydrogenase (quinone) (non-electrogenic) activity"/>
    <property type="evidence" value="ECO:0007669"/>
    <property type="project" value="UniProtKB-EC"/>
</dbReference>
<organism evidence="11 12">
    <name type="scientific">Candidatus Nitrosotenuis uzonensis</name>
    <dbReference type="NCBI Taxonomy" id="1407055"/>
    <lineage>
        <taxon>Archaea</taxon>
        <taxon>Nitrososphaerota</taxon>
        <taxon>Candidatus Nitrosotenuis</taxon>
    </lineage>
</organism>
<name>A0A812F1C6_9ARCH</name>
<dbReference type="Gene3D" id="3.50.50.100">
    <property type="match status" value="1"/>
</dbReference>
<protein>
    <recommendedName>
        <fullName evidence="2">NADH:ubiquinone reductase (non-electrogenic)</fullName>
        <ecNumber evidence="2">1.6.5.9</ecNumber>
    </recommendedName>
</protein>
<evidence type="ECO:0000256" key="1">
    <source>
        <dbReference type="ARBA" id="ARBA00005272"/>
    </source>
</evidence>
<accession>A0A812F1C6</accession>
<keyword evidence="4" id="KW-0274">FAD</keyword>
<feature type="domain" description="C2H2-type" evidence="10">
    <location>
        <begin position="184"/>
        <end position="205"/>
    </location>
</feature>
<comment type="catalytic activity">
    <reaction evidence="8">
        <text>a quinone + NADH + H(+) = a quinol + NAD(+)</text>
        <dbReference type="Rhea" id="RHEA:46160"/>
        <dbReference type="ChEBI" id="CHEBI:15378"/>
        <dbReference type="ChEBI" id="CHEBI:24646"/>
        <dbReference type="ChEBI" id="CHEBI:57540"/>
        <dbReference type="ChEBI" id="CHEBI:57945"/>
        <dbReference type="ChEBI" id="CHEBI:132124"/>
        <dbReference type="EC" id="1.6.5.9"/>
    </reaction>
</comment>
<keyword evidence="7" id="KW-0520">NAD</keyword>
<evidence type="ECO:0000256" key="4">
    <source>
        <dbReference type="ARBA" id="ARBA00022827"/>
    </source>
</evidence>
<dbReference type="InterPro" id="IPR023753">
    <property type="entry name" value="FAD/NAD-binding_dom"/>
</dbReference>
<dbReference type="InterPro" id="IPR045024">
    <property type="entry name" value="NDH-2"/>
</dbReference>
<evidence type="ECO:0000256" key="8">
    <source>
        <dbReference type="ARBA" id="ARBA00047599"/>
    </source>
</evidence>
<evidence type="ECO:0000313" key="12">
    <source>
        <dbReference type="Proteomes" id="UP000655759"/>
    </source>
</evidence>
<sequence length="644" mass="72037">MNGNPIRVDFSLRKEVFFVTVGSLLGGLTMFLPRITLDLTSGTQYYLVWHVFARILGSNSISAGAFLHFIVATIIGIVAGLVLYKSNLLNVSKISNGLIYGIMAGMLVYLLFFIPVQEFVLGPNMIQVLLEDDPSLLPQDAMNLVEQNKTSNMIDSIFTHLIWGITLGLISSVLTREFGARYQCTECQVVFSKLPTAENHHENRHKKPIKNTKHIMILGGGFGGVQVLRQIQNSLEDRIDVDISLVSEDNFFLFTPMLPEMATGMIEPRHISTPVRYFCKRARFYEAIVDSIDLKNNTVKIRRTYDGKTNDLSYDYLVLTLGSRINFFGNKNIEKHSLTIKTLGDALSIRNHLITMLENADQEENSELQSKFLTFVVVGGGFSGVETVGEINDFVRDSVKSYYRKIDAKNIRVVLISAGGGILPEVGPSLGKFALESLKRNGVEIIMNCKVVDAGQDYVKLDNGKIISCTTMVWAGGIAIDKVIQDLACEHDEKGRVVVDEFLRIKNYENVFALGDSASVTDPRSGKKYPPTAQHSIREAKVAAHNLASVVKNSNSMTKFAYKTKGTMAKIGKRSGVALLMGHNVTGFLAWFIWRQYYLANLPTREKKFRVALDWLVSLFFKPDITRFRNIKEKSLTNYPHGIL</sequence>
<gene>
    <name evidence="11" type="ORF">NUZ5A_51107</name>
</gene>
<keyword evidence="6" id="KW-0560">Oxidoreductase</keyword>
<feature type="transmembrane region" description="Helical" evidence="9">
    <location>
        <begin position="16"/>
        <end position="35"/>
    </location>
</feature>
<dbReference type="EC" id="1.6.5.9" evidence="2"/>
<evidence type="ECO:0000256" key="6">
    <source>
        <dbReference type="ARBA" id="ARBA00023002"/>
    </source>
</evidence>
<keyword evidence="3" id="KW-0285">Flavoprotein</keyword>
<dbReference type="PANTHER" id="PTHR43706">
    <property type="entry name" value="NADH DEHYDROGENASE"/>
    <property type="match status" value="1"/>
</dbReference>
<evidence type="ECO:0000313" key="11">
    <source>
        <dbReference type="EMBL" id="CAE6501062.1"/>
    </source>
</evidence>
<dbReference type="InterPro" id="IPR054585">
    <property type="entry name" value="NDH2-like_C"/>
</dbReference>
<dbReference type="InterPro" id="IPR036188">
    <property type="entry name" value="FAD/NAD-bd_sf"/>
</dbReference>
<dbReference type="PANTHER" id="PTHR43706:SF47">
    <property type="entry name" value="EXTERNAL NADH-UBIQUINONE OXIDOREDUCTASE 1, MITOCHONDRIAL-RELATED"/>
    <property type="match status" value="1"/>
</dbReference>
<evidence type="ECO:0000256" key="2">
    <source>
        <dbReference type="ARBA" id="ARBA00012637"/>
    </source>
</evidence>
<reference evidence="11" key="1">
    <citation type="submission" date="2021-02" db="EMBL/GenBank/DDBJ databases">
        <authorList>
            <person name="Han P."/>
        </authorList>
    </citation>
    <scope>NUCLEOTIDE SEQUENCE</scope>
    <source>
        <strain evidence="11">Candidatus Nitrosotenuis uzonensis 5A</strain>
    </source>
</reference>
<dbReference type="Proteomes" id="UP000655759">
    <property type="component" value="Unassembled WGS sequence"/>
</dbReference>
<keyword evidence="5" id="KW-0809">Transit peptide</keyword>
<keyword evidence="9" id="KW-0812">Transmembrane</keyword>
<dbReference type="InterPro" id="IPR013087">
    <property type="entry name" value="Znf_C2H2_type"/>
</dbReference>
<feature type="transmembrane region" description="Helical" evidence="9">
    <location>
        <begin position="55"/>
        <end position="84"/>
    </location>
</feature>
<evidence type="ECO:0000256" key="5">
    <source>
        <dbReference type="ARBA" id="ARBA00022946"/>
    </source>
</evidence>
<evidence type="ECO:0000256" key="3">
    <source>
        <dbReference type="ARBA" id="ARBA00022630"/>
    </source>
</evidence>
<feature type="transmembrane region" description="Helical" evidence="9">
    <location>
        <begin position="96"/>
        <end position="116"/>
    </location>
</feature>
<keyword evidence="9" id="KW-0472">Membrane</keyword>
<dbReference type="RefSeq" id="WP_205100437.1">
    <property type="nucleotide sequence ID" value="NZ_CAJNAQ010000005.1"/>
</dbReference>
<proteinExistence type="inferred from homology"/>
<evidence type="ECO:0000256" key="7">
    <source>
        <dbReference type="ARBA" id="ARBA00023027"/>
    </source>
</evidence>
<dbReference type="Pfam" id="PF07992">
    <property type="entry name" value="Pyr_redox_2"/>
    <property type="match status" value="1"/>
</dbReference>
<dbReference type="AlphaFoldDB" id="A0A812F1C6"/>
<dbReference type="Pfam" id="PF22366">
    <property type="entry name" value="NDH2_C"/>
    <property type="match status" value="1"/>
</dbReference>
<dbReference type="EMBL" id="CAJNAQ010000005">
    <property type="protein sequence ID" value="CAE6501062.1"/>
    <property type="molecule type" value="Genomic_DNA"/>
</dbReference>
<dbReference type="SUPFAM" id="SSF51905">
    <property type="entry name" value="FAD/NAD(P)-binding domain"/>
    <property type="match status" value="2"/>
</dbReference>
<evidence type="ECO:0000256" key="9">
    <source>
        <dbReference type="SAM" id="Phobius"/>
    </source>
</evidence>
<comment type="similarity">
    <text evidence="1">Belongs to the NADH dehydrogenase family.</text>
</comment>
<comment type="caution">
    <text evidence="11">The sequence shown here is derived from an EMBL/GenBank/DDBJ whole genome shotgun (WGS) entry which is preliminary data.</text>
</comment>
<keyword evidence="9" id="KW-1133">Transmembrane helix</keyword>
<evidence type="ECO:0000259" key="10">
    <source>
        <dbReference type="PROSITE" id="PS00028"/>
    </source>
</evidence>
<dbReference type="PROSITE" id="PS00028">
    <property type="entry name" value="ZINC_FINGER_C2H2_1"/>
    <property type="match status" value="1"/>
</dbReference>